<dbReference type="PATRIC" id="fig|1110509.7.peg.1551"/>
<dbReference type="GeneID" id="12510564"/>
<sequence>MDFEESGQDMIEIDELTEALYSCISFRKGERPDLHRLKGLFIDEGMLINNNDDPLIFSIHQFVDAIDCQISAGSLTSFSEREVAERTEIFGKIAHRFSTYEARFDPEDADPISIGINSIQLVKVEGSWRVSCLVWNDEREGQRIPEKYILANK</sequence>
<dbReference type="STRING" id="1110509.Mhar_1395"/>
<proteinExistence type="predicted"/>
<evidence type="ECO:0000313" key="2">
    <source>
        <dbReference type="Proteomes" id="UP000005877"/>
    </source>
</evidence>
<reference evidence="1 2" key="1">
    <citation type="journal article" date="2012" name="PLoS ONE">
        <title>The genome characteristics and predicted function of methyl-group oxidation pathway in the obligate aceticlastic methanogens, Methanosaeta spp.</title>
        <authorList>
            <person name="Zhu J."/>
            <person name="Zheng H."/>
            <person name="Ai G."/>
            <person name="Zhang G."/>
            <person name="Liu D."/>
            <person name="Liu X."/>
            <person name="Dong X."/>
        </authorList>
    </citation>
    <scope>NUCLEOTIDE SEQUENCE [LARGE SCALE GENOMIC DNA]</scope>
    <source>
        <strain evidence="1 2">6Ac</strain>
    </source>
</reference>
<gene>
    <name evidence="1" type="ordered locus">Mhar_1395</name>
</gene>
<keyword evidence="2" id="KW-1185">Reference proteome</keyword>
<dbReference type="RefSeq" id="WP_014586943.1">
    <property type="nucleotide sequence ID" value="NC_017527.1"/>
</dbReference>
<dbReference type="KEGG" id="mhi:Mhar_1395"/>
<organism evidence="1 2">
    <name type="scientific">Methanothrix harundinacea (strain 6Ac)</name>
    <name type="common">Methanosaeta harundinacea</name>
    <dbReference type="NCBI Taxonomy" id="1110509"/>
    <lineage>
        <taxon>Archaea</taxon>
        <taxon>Methanobacteriati</taxon>
        <taxon>Methanobacteriota</taxon>
        <taxon>Stenosarchaea group</taxon>
        <taxon>Methanomicrobia</taxon>
        <taxon>Methanotrichales</taxon>
        <taxon>Methanotrichaceae</taxon>
        <taxon>Methanothrix</taxon>
    </lineage>
</organism>
<dbReference type="Proteomes" id="UP000005877">
    <property type="component" value="Chromosome"/>
</dbReference>
<evidence type="ECO:0008006" key="3">
    <source>
        <dbReference type="Google" id="ProtNLM"/>
    </source>
</evidence>
<evidence type="ECO:0000313" key="1">
    <source>
        <dbReference type="EMBL" id="AET64759.1"/>
    </source>
</evidence>
<dbReference type="AlphaFoldDB" id="G7WKD2"/>
<dbReference type="HOGENOM" id="CLU_115824_1_0_2"/>
<dbReference type="EMBL" id="CP003117">
    <property type="protein sequence ID" value="AET64759.1"/>
    <property type="molecule type" value="Genomic_DNA"/>
</dbReference>
<protein>
    <recommendedName>
        <fullName evidence="3">DUF4440 domain-containing protein</fullName>
    </recommendedName>
</protein>
<accession>G7WKD2</accession>
<name>G7WKD2_METH6</name>